<keyword evidence="1" id="KW-0479">Metal-binding</keyword>
<dbReference type="PANTHER" id="PTHR47990">
    <property type="entry name" value="2-OXOGLUTARATE (2OG) AND FE(II)-DEPENDENT OXYGENASE SUPERFAMILY PROTEIN-RELATED"/>
    <property type="match status" value="1"/>
</dbReference>
<sequence>MSPYCNSSAYHNSSPHQAVMKRECFTKLNHTLQTDGFAFVHGLGIQGSLCNDALKAAKSFLHDADESVRRSCLTKDRARRGYSPASTENFASLIGEEGPNDVVKKYRVGPESRGGDPTNGMSTLYQANAWPAKEVWSNEIASFFRSTTEEYFEKICIAAVCILNAICDGLIDENPDLAKSISALANSSITEATERGEPQSHTSILTLLGYQVGSRHKKGHKAYMRPLIAAHTDVGMITVLLFNNGKCCTLQRASNAASTNTEDQEWIDVNLPQRDSAEEDPVFVVNVGDCLSELSRGVLRSTLHRVVPRSCSNTSSDDDDVSRTSLALFCGLEPTAQLVLSSIGESMTYEEWRRKRIQRSADILKQNRQIS</sequence>
<dbReference type="Pfam" id="PF14226">
    <property type="entry name" value="DIOX_N"/>
    <property type="match status" value="1"/>
</dbReference>
<dbReference type="RefSeq" id="XP_002288611.1">
    <property type="nucleotide sequence ID" value="XM_002288575.1"/>
</dbReference>
<dbReference type="Gene3D" id="2.60.120.330">
    <property type="entry name" value="B-lactam Antibiotic, Isopenicillin N Synthase, Chain"/>
    <property type="match status" value="1"/>
</dbReference>
<dbReference type="InterPro" id="IPR050231">
    <property type="entry name" value="Iron_ascorbate_oxido_reductase"/>
</dbReference>
<gene>
    <name evidence="3" type="ORF">THAPSDRAFT_3998</name>
</gene>
<keyword evidence="1" id="KW-0560">Oxidoreductase</keyword>
<dbReference type="KEGG" id="tps:THAPSDRAFT_3998"/>
<evidence type="ECO:0000313" key="3">
    <source>
        <dbReference type="EMBL" id="EED94047.1"/>
    </source>
</evidence>
<dbReference type="eggNOG" id="KOG0143">
    <property type="taxonomic scope" value="Eukaryota"/>
</dbReference>
<dbReference type="InterPro" id="IPR005123">
    <property type="entry name" value="Oxoglu/Fe-dep_dioxygenase_dom"/>
</dbReference>
<accession>B8BWK2</accession>
<keyword evidence="1" id="KW-0408">Iron</keyword>
<dbReference type="InterPro" id="IPR044861">
    <property type="entry name" value="IPNS-like_FE2OG_OXY"/>
</dbReference>
<dbReference type="AlphaFoldDB" id="B8BWK2"/>
<reference evidence="3 4" key="2">
    <citation type="journal article" date="2008" name="Nature">
        <title>The Phaeodactylum genome reveals the evolutionary history of diatom genomes.</title>
        <authorList>
            <person name="Bowler C."/>
            <person name="Allen A.E."/>
            <person name="Badger J.H."/>
            <person name="Grimwood J."/>
            <person name="Jabbari K."/>
            <person name="Kuo A."/>
            <person name="Maheswari U."/>
            <person name="Martens C."/>
            <person name="Maumus F."/>
            <person name="Otillar R.P."/>
            <person name="Rayko E."/>
            <person name="Salamov A."/>
            <person name="Vandepoele K."/>
            <person name="Beszteri B."/>
            <person name="Gruber A."/>
            <person name="Heijde M."/>
            <person name="Katinka M."/>
            <person name="Mock T."/>
            <person name="Valentin K."/>
            <person name="Verret F."/>
            <person name="Berges J.A."/>
            <person name="Brownlee C."/>
            <person name="Cadoret J.P."/>
            <person name="Chiovitti A."/>
            <person name="Choi C.J."/>
            <person name="Coesel S."/>
            <person name="De Martino A."/>
            <person name="Detter J.C."/>
            <person name="Durkin C."/>
            <person name="Falciatore A."/>
            <person name="Fournet J."/>
            <person name="Haruta M."/>
            <person name="Huysman M.J."/>
            <person name="Jenkins B.D."/>
            <person name="Jiroutova K."/>
            <person name="Jorgensen R.E."/>
            <person name="Joubert Y."/>
            <person name="Kaplan A."/>
            <person name="Kroger N."/>
            <person name="Kroth P.G."/>
            <person name="La Roche J."/>
            <person name="Lindquist E."/>
            <person name="Lommer M."/>
            <person name="Martin-Jezequel V."/>
            <person name="Lopez P.J."/>
            <person name="Lucas S."/>
            <person name="Mangogna M."/>
            <person name="McGinnis K."/>
            <person name="Medlin L.K."/>
            <person name="Montsant A."/>
            <person name="Oudot-Le Secq M.P."/>
            <person name="Napoli C."/>
            <person name="Obornik M."/>
            <person name="Parker M.S."/>
            <person name="Petit J.L."/>
            <person name="Porcel B.M."/>
            <person name="Poulsen N."/>
            <person name="Robison M."/>
            <person name="Rychlewski L."/>
            <person name="Rynearson T.A."/>
            <person name="Schmutz J."/>
            <person name="Shapiro H."/>
            <person name="Siaut M."/>
            <person name="Stanley M."/>
            <person name="Sussman M.R."/>
            <person name="Taylor A.R."/>
            <person name="Vardi A."/>
            <person name="von Dassow P."/>
            <person name="Vyverman W."/>
            <person name="Willis A."/>
            <person name="Wyrwicz L.S."/>
            <person name="Rokhsar D.S."/>
            <person name="Weissenbach J."/>
            <person name="Armbrust E.V."/>
            <person name="Green B.R."/>
            <person name="Van de Peer Y."/>
            <person name="Grigoriev I.V."/>
        </authorList>
    </citation>
    <scope>NUCLEOTIDE SEQUENCE [LARGE SCALE GENOMIC DNA]</scope>
    <source>
        <strain evidence="3 4">CCMP1335</strain>
    </source>
</reference>
<name>B8BWK2_THAPS</name>
<dbReference type="EMBL" id="CM000640">
    <property type="protein sequence ID" value="EED94047.1"/>
    <property type="molecule type" value="Genomic_DNA"/>
</dbReference>
<protein>
    <recommendedName>
        <fullName evidence="2">Fe2OG dioxygenase domain-containing protein</fullName>
    </recommendedName>
</protein>
<proteinExistence type="inferred from homology"/>
<dbReference type="PaxDb" id="35128-Thaps3998"/>
<dbReference type="Proteomes" id="UP000001449">
    <property type="component" value="Chromosome 3"/>
</dbReference>
<evidence type="ECO:0000259" key="2">
    <source>
        <dbReference type="PROSITE" id="PS51471"/>
    </source>
</evidence>
<comment type="similarity">
    <text evidence="1">Belongs to the iron/ascorbate-dependent oxidoreductase family.</text>
</comment>
<dbReference type="PROSITE" id="PS51471">
    <property type="entry name" value="FE2OG_OXY"/>
    <property type="match status" value="1"/>
</dbReference>
<dbReference type="InterPro" id="IPR027443">
    <property type="entry name" value="IPNS-like_sf"/>
</dbReference>
<dbReference type="Pfam" id="PF03171">
    <property type="entry name" value="2OG-FeII_Oxy"/>
    <property type="match status" value="1"/>
</dbReference>
<reference evidence="3 4" key="1">
    <citation type="journal article" date="2004" name="Science">
        <title>The genome of the diatom Thalassiosira pseudonana: ecology, evolution, and metabolism.</title>
        <authorList>
            <person name="Armbrust E.V."/>
            <person name="Berges J.A."/>
            <person name="Bowler C."/>
            <person name="Green B.R."/>
            <person name="Martinez D."/>
            <person name="Putnam N.H."/>
            <person name="Zhou S."/>
            <person name="Allen A.E."/>
            <person name="Apt K.E."/>
            <person name="Bechner M."/>
            <person name="Brzezinski M.A."/>
            <person name="Chaal B.K."/>
            <person name="Chiovitti A."/>
            <person name="Davis A.K."/>
            <person name="Demarest M.S."/>
            <person name="Detter J.C."/>
            <person name="Glavina T."/>
            <person name="Goodstein D."/>
            <person name="Hadi M.Z."/>
            <person name="Hellsten U."/>
            <person name="Hildebrand M."/>
            <person name="Jenkins B.D."/>
            <person name="Jurka J."/>
            <person name="Kapitonov V.V."/>
            <person name="Kroger N."/>
            <person name="Lau W.W."/>
            <person name="Lane T.W."/>
            <person name="Larimer F.W."/>
            <person name="Lippmeier J.C."/>
            <person name="Lucas S."/>
            <person name="Medina M."/>
            <person name="Montsant A."/>
            <person name="Obornik M."/>
            <person name="Parker M.S."/>
            <person name="Palenik B."/>
            <person name="Pazour G.J."/>
            <person name="Richardson P.M."/>
            <person name="Rynearson T.A."/>
            <person name="Saito M.A."/>
            <person name="Schwartz D.C."/>
            <person name="Thamatrakoln K."/>
            <person name="Valentin K."/>
            <person name="Vardi A."/>
            <person name="Wilkerson F.P."/>
            <person name="Rokhsar D.S."/>
        </authorList>
    </citation>
    <scope>NUCLEOTIDE SEQUENCE [LARGE SCALE GENOMIC DNA]</scope>
    <source>
        <strain evidence="3 4">CCMP1335</strain>
    </source>
</reference>
<dbReference type="GeneID" id="7452753"/>
<evidence type="ECO:0000313" key="4">
    <source>
        <dbReference type="Proteomes" id="UP000001449"/>
    </source>
</evidence>
<dbReference type="InParanoid" id="B8BWK2"/>
<evidence type="ECO:0000256" key="1">
    <source>
        <dbReference type="RuleBase" id="RU003682"/>
    </source>
</evidence>
<organism evidence="3 4">
    <name type="scientific">Thalassiosira pseudonana</name>
    <name type="common">Marine diatom</name>
    <name type="synonym">Cyclotella nana</name>
    <dbReference type="NCBI Taxonomy" id="35128"/>
    <lineage>
        <taxon>Eukaryota</taxon>
        <taxon>Sar</taxon>
        <taxon>Stramenopiles</taxon>
        <taxon>Ochrophyta</taxon>
        <taxon>Bacillariophyta</taxon>
        <taxon>Coscinodiscophyceae</taxon>
        <taxon>Thalassiosirophycidae</taxon>
        <taxon>Thalassiosirales</taxon>
        <taxon>Thalassiosiraceae</taxon>
        <taxon>Thalassiosira</taxon>
    </lineage>
</organism>
<dbReference type="OMA" id="THIQTEM"/>
<dbReference type="STRING" id="35128.B8BWK2"/>
<dbReference type="HOGENOM" id="CLU_010119_6_3_1"/>
<dbReference type="SUPFAM" id="SSF51197">
    <property type="entry name" value="Clavaminate synthase-like"/>
    <property type="match status" value="1"/>
</dbReference>
<dbReference type="GO" id="GO:0046872">
    <property type="term" value="F:metal ion binding"/>
    <property type="evidence" value="ECO:0007669"/>
    <property type="project" value="UniProtKB-KW"/>
</dbReference>
<feature type="domain" description="Fe2OG dioxygenase" evidence="2">
    <location>
        <begin position="200"/>
        <end position="332"/>
    </location>
</feature>
<dbReference type="GO" id="GO:0016491">
    <property type="term" value="F:oxidoreductase activity"/>
    <property type="evidence" value="ECO:0007669"/>
    <property type="project" value="UniProtKB-KW"/>
</dbReference>
<dbReference type="InterPro" id="IPR026992">
    <property type="entry name" value="DIOX_N"/>
</dbReference>
<keyword evidence="4" id="KW-1185">Reference proteome</keyword>